<dbReference type="SUPFAM" id="SSF56112">
    <property type="entry name" value="Protein kinase-like (PK-like)"/>
    <property type="match status" value="1"/>
</dbReference>
<name>A0ABS9NB45_9ACTN</name>
<dbReference type="Proteomes" id="UP001201629">
    <property type="component" value="Unassembled WGS sequence"/>
</dbReference>
<feature type="domain" description="Protein kinase" evidence="2">
    <location>
        <begin position="1"/>
        <end position="258"/>
    </location>
</feature>
<dbReference type="InterPro" id="IPR000719">
    <property type="entry name" value="Prot_kinase_dom"/>
</dbReference>
<feature type="compositionally biased region" description="Basic and acidic residues" evidence="1">
    <location>
        <begin position="202"/>
        <end position="214"/>
    </location>
</feature>
<feature type="compositionally biased region" description="Basic and acidic residues" evidence="1">
    <location>
        <begin position="225"/>
        <end position="235"/>
    </location>
</feature>
<feature type="region of interest" description="Disordered" evidence="1">
    <location>
        <begin position="202"/>
        <end position="239"/>
    </location>
</feature>
<organism evidence="3 4">
    <name type="scientific">Micromonospora trifolii</name>
    <dbReference type="NCBI Taxonomy" id="2911208"/>
    <lineage>
        <taxon>Bacteria</taxon>
        <taxon>Bacillati</taxon>
        <taxon>Actinomycetota</taxon>
        <taxon>Actinomycetes</taxon>
        <taxon>Micromonosporales</taxon>
        <taxon>Micromonosporaceae</taxon>
        <taxon>Micromonospora</taxon>
    </lineage>
</organism>
<gene>
    <name evidence="3" type="ORF">NIE79_005924</name>
</gene>
<evidence type="ECO:0000256" key="1">
    <source>
        <dbReference type="SAM" id="MobiDB-lite"/>
    </source>
</evidence>
<evidence type="ECO:0000259" key="2">
    <source>
        <dbReference type="PROSITE" id="PS50011"/>
    </source>
</evidence>
<dbReference type="GO" id="GO:0004674">
    <property type="term" value="F:protein serine/threonine kinase activity"/>
    <property type="evidence" value="ECO:0007669"/>
    <property type="project" value="UniProtKB-KW"/>
</dbReference>
<comment type="caution">
    <text evidence="3">The sequence shown here is derived from an EMBL/GenBank/DDBJ whole genome shotgun (WGS) entry which is preliminary data.</text>
</comment>
<accession>A0ABS9NB45</accession>
<keyword evidence="3" id="KW-0808">Transferase</keyword>
<protein>
    <submittedName>
        <fullName evidence="3">Serine/threonine protein kinase</fullName>
    </submittedName>
</protein>
<dbReference type="InterPro" id="IPR011009">
    <property type="entry name" value="Kinase-like_dom_sf"/>
</dbReference>
<feature type="compositionally biased region" description="Polar residues" evidence="1">
    <location>
        <begin position="215"/>
        <end position="224"/>
    </location>
</feature>
<keyword evidence="3" id="KW-0418">Kinase</keyword>
<dbReference type="RefSeq" id="WP_238682017.1">
    <property type="nucleotide sequence ID" value="NZ_JAKKFD010000066.1"/>
</dbReference>
<proteinExistence type="predicted"/>
<evidence type="ECO:0000313" key="4">
    <source>
        <dbReference type="Proteomes" id="UP001201629"/>
    </source>
</evidence>
<keyword evidence="4" id="KW-1185">Reference proteome</keyword>
<evidence type="ECO:0000313" key="3">
    <source>
        <dbReference type="EMBL" id="MCG5447184.1"/>
    </source>
</evidence>
<dbReference type="EMBL" id="JAKKFD010000066">
    <property type="protein sequence ID" value="MCG5447184.1"/>
    <property type="molecule type" value="Genomic_DNA"/>
</dbReference>
<dbReference type="Gene3D" id="1.10.510.10">
    <property type="entry name" value="Transferase(Phosphotransferase) domain 1"/>
    <property type="match status" value="1"/>
</dbReference>
<keyword evidence="3" id="KW-0723">Serine/threonine-protein kinase</keyword>
<dbReference type="Gene3D" id="3.30.200.20">
    <property type="entry name" value="Phosphorylase Kinase, domain 1"/>
    <property type="match status" value="1"/>
</dbReference>
<sequence length="258" mass="28434">MPSVESAFVVFDAQDSGCLSYGVEEAGRRWLVKKATTVEGRASLDRACAVHATVRHPAIVRPIRTIHGAAGPTLVYHWCDGSVLNHATVHGADRSGLTRFQQLPVPQVEVALDAILDAHLTVSAAGLVAVDLYDGCFLYDFAGSRMRLIDLDEYRPGPFVLAADRLPGSRRYMAPEEFTRGSVIDERTTVHALGRTLHHLLDAPEDRRGPRDGRQSSPTAWRGTSEQRRVVERATRQAPTARYPDVPALVHAWRLATR</sequence>
<reference evidence="3 4" key="1">
    <citation type="submission" date="2022-01" db="EMBL/GenBank/DDBJ databases">
        <authorList>
            <person name="Riesco R."/>
            <person name="Trujillo M.E."/>
        </authorList>
    </citation>
    <scope>NUCLEOTIDE SEQUENCE [LARGE SCALE GENOMIC DNA]</scope>
    <source>
        <strain evidence="3 4">NIE79</strain>
    </source>
</reference>
<dbReference type="PROSITE" id="PS50011">
    <property type="entry name" value="PROTEIN_KINASE_DOM"/>
    <property type="match status" value="1"/>
</dbReference>